<accession>A0A4Q9F9Q4</accession>
<proteinExistence type="predicted"/>
<gene>
    <name evidence="1" type="ORF">EYD45_16410</name>
</gene>
<protein>
    <recommendedName>
        <fullName evidence="3">General stress protein CsbD</fullName>
    </recommendedName>
</protein>
<dbReference type="EMBL" id="SIRT01000021">
    <property type="protein sequence ID" value="TBM98481.1"/>
    <property type="molecule type" value="Genomic_DNA"/>
</dbReference>
<reference evidence="1 2" key="1">
    <citation type="submission" date="2019-02" db="EMBL/GenBank/DDBJ databases">
        <title>Hyunsoonleella sp., isolated from marine sediment.</title>
        <authorList>
            <person name="Liu B.-T."/>
        </authorList>
    </citation>
    <scope>NUCLEOTIDE SEQUENCE [LARGE SCALE GENOMIC DNA]</scope>
    <source>
        <strain evidence="1 2">T58</strain>
    </source>
</reference>
<comment type="caution">
    <text evidence="1">The sequence shown here is derived from an EMBL/GenBank/DDBJ whole genome shotgun (WGS) entry which is preliminary data.</text>
</comment>
<dbReference type="RefSeq" id="WP_130965755.1">
    <property type="nucleotide sequence ID" value="NZ_SIRT01000021.1"/>
</dbReference>
<organism evidence="1 2">
    <name type="scientific">Hyunsoonleella flava</name>
    <dbReference type="NCBI Taxonomy" id="2527939"/>
    <lineage>
        <taxon>Bacteria</taxon>
        <taxon>Pseudomonadati</taxon>
        <taxon>Bacteroidota</taxon>
        <taxon>Flavobacteriia</taxon>
        <taxon>Flavobacteriales</taxon>
        <taxon>Flavobacteriaceae</taxon>
    </lineage>
</organism>
<sequence length="81" mass="9332">METKNKEGERKSSELFKFSGDWDKQSKALKVKYPKLSSEDVKFESGKELDLIKRLEHKLDKDRNEVVGILKSNYATVAKAI</sequence>
<evidence type="ECO:0000313" key="1">
    <source>
        <dbReference type="EMBL" id="TBM98481.1"/>
    </source>
</evidence>
<dbReference type="AlphaFoldDB" id="A0A4Q9F9Q4"/>
<dbReference type="OrthoDB" id="9796058at2"/>
<evidence type="ECO:0008006" key="3">
    <source>
        <dbReference type="Google" id="ProtNLM"/>
    </source>
</evidence>
<name>A0A4Q9F9Q4_9FLAO</name>
<keyword evidence="2" id="KW-1185">Reference proteome</keyword>
<evidence type="ECO:0000313" key="2">
    <source>
        <dbReference type="Proteomes" id="UP000291142"/>
    </source>
</evidence>
<dbReference type="Proteomes" id="UP000291142">
    <property type="component" value="Unassembled WGS sequence"/>
</dbReference>